<dbReference type="CDD" id="cd00093">
    <property type="entry name" value="HTH_XRE"/>
    <property type="match status" value="1"/>
</dbReference>
<organism evidence="3 4">
    <name type="scientific">Anaerofustis stercorihominis</name>
    <dbReference type="NCBI Taxonomy" id="214853"/>
    <lineage>
        <taxon>Bacteria</taxon>
        <taxon>Bacillati</taxon>
        <taxon>Bacillota</taxon>
        <taxon>Clostridia</taxon>
        <taxon>Eubacteriales</taxon>
        <taxon>Eubacteriaceae</taxon>
        <taxon>Anaerofustis</taxon>
    </lineage>
</organism>
<dbReference type="AlphaFoldDB" id="A0A3E3E0G2"/>
<dbReference type="RefSeq" id="WP_007050367.1">
    <property type="nucleotide sequence ID" value="NZ_CABKNJ010000001.1"/>
</dbReference>
<evidence type="ECO:0000313" key="3">
    <source>
        <dbReference type="EMBL" id="RGD75042.1"/>
    </source>
</evidence>
<evidence type="ECO:0000259" key="2">
    <source>
        <dbReference type="PROSITE" id="PS50943"/>
    </source>
</evidence>
<dbReference type="PANTHER" id="PTHR46558">
    <property type="entry name" value="TRACRIPTIONAL REGULATORY PROTEIN-RELATED-RELATED"/>
    <property type="match status" value="1"/>
</dbReference>
<dbReference type="InterPro" id="IPR001387">
    <property type="entry name" value="Cro/C1-type_HTH"/>
</dbReference>
<dbReference type="SUPFAM" id="SSF47413">
    <property type="entry name" value="lambda repressor-like DNA-binding domains"/>
    <property type="match status" value="1"/>
</dbReference>
<dbReference type="Pfam" id="PF01381">
    <property type="entry name" value="HTH_3"/>
    <property type="match status" value="1"/>
</dbReference>
<sequence>MQINYKKVGGKIKEARKKQGYTQETLAEIIDLSASHLSHVESGIAKISLPTIVAIAKTLNVSLDDLLSLEIDNQSIYLTLKELDRIFKNCTVKEKNLLIHNLNILKQYDLKEYIRKSQEV</sequence>
<dbReference type="PANTHER" id="PTHR46558:SF4">
    <property type="entry name" value="DNA-BIDING PHAGE PROTEIN"/>
    <property type="match status" value="1"/>
</dbReference>
<dbReference type="InterPro" id="IPR010982">
    <property type="entry name" value="Lambda_DNA-bd_dom_sf"/>
</dbReference>
<dbReference type="GO" id="GO:0003677">
    <property type="term" value="F:DNA binding"/>
    <property type="evidence" value="ECO:0007669"/>
    <property type="project" value="UniProtKB-KW"/>
</dbReference>
<keyword evidence="1" id="KW-0238">DNA-binding</keyword>
<comment type="caution">
    <text evidence="3">The sequence shown here is derived from an EMBL/GenBank/DDBJ whole genome shotgun (WGS) entry which is preliminary data.</text>
</comment>
<dbReference type="Proteomes" id="UP000261212">
    <property type="component" value="Unassembled WGS sequence"/>
</dbReference>
<reference evidence="3 4" key="1">
    <citation type="submission" date="2018-08" db="EMBL/GenBank/DDBJ databases">
        <title>A genome reference for cultivated species of the human gut microbiota.</title>
        <authorList>
            <person name="Zou Y."/>
            <person name="Xue W."/>
            <person name="Luo G."/>
        </authorList>
    </citation>
    <scope>NUCLEOTIDE SEQUENCE [LARGE SCALE GENOMIC DNA]</scope>
    <source>
        <strain evidence="3 4">AM25-6</strain>
    </source>
</reference>
<dbReference type="EMBL" id="QUSM01000002">
    <property type="protein sequence ID" value="RGD75042.1"/>
    <property type="molecule type" value="Genomic_DNA"/>
</dbReference>
<evidence type="ECO:0000313" key="4">
    <source>
        <dbReference type="Proteomes" id="UP000261212"/>
    </source>
</evidence>
<dbReference type="PROSITE" id="PS50943">
    <property type="entry name" value="HTH_CROC1"/>
    <property type="match status" value="1"/>
</dbReference>
<name>A0A3E3E0G2_9FIRM</name>
<evidence type="ECO:0000256" key="1">
    <source>
        <dbReference type="ARBA" id="ARBA00023125"/>
    </source>
</evidence>
<proteinExistence type="predicted"/>
<dbReference type="Gene3D" id="1.10.260.40">
    <property type="entry name" value="lambda repressor-like DNA-binding domains"/>
    <property type="match status" value="1"/>
</dbReference>
<accession>A0A3E3E0G2</accession>
<dbReference type="SMART" id="SM00530">
    <property type="entry name" value="HTH_XRE"/>
    <property type="match status" value="1"/>
</dbReference>
<protein>
    <submittedName>
        <fullName evidence="3">XRE family transcriptional regulator</fullName>
    </submittedName>
</protein>
<feature type="domain" description="HTH cro/C1-type" evidence="2">
    <location>
        <begin position="12"/>
        <end position="66"/>
    </location>
</feature>
<gene>
    <name evidence="3" type="ORF">DW687_01595</name>
</gene>
<dbReference type="GeneID" id="98000677"/>